<feature type="region of interest" description="Disordered" evidence="6">
    <location>
        <begin position="198"/>
        <end position="232"/>
    </location>
</feature>
<dbReference type="SMART" id="SM00506">
    <property type="entry name" value="A1pp"/>
    <property type="match status" value="1"/>
</dbReference>
<protein>
    <submittedName>
        <fullName evidence="9">O-acetyl-ADP-ribose deacetylase isoform X1</fullName>
    </submittedName>
</protein>
<evidence type="ECO:0000256" key="3">
    <source>
        <dbReference type="ARBA" id="ARBA00022679"/>
    </source>
</evidence>
<evidence type="ECO:0000256" key="2">
    <source>
        <dbReference type="ARBA" id="ARBA00022676"/>
    </source>
</evidence>
<feature type="domain" description="Macro" evidence="7">
    <location>
        <begin position="1"/>
        <end position="176"/>
    </location>
</feature>
<dbReference type="RefSeq" id="XP_005107167.2">
    <property type="nucleotide sequence ID" value="XM_005107110.3"/>
</dbReference>
<evidence type="ECO:0000256" key="6">
    <source>
        <dbReference type="SAM" id="MobiDB-lite"/>
    </source>
</evidence>
<keyword evidence="3" id="KW-0808">Transferase</keyword>
<dbReference type="InterPro" id="IPR002589">
    <property type="entry name" value="Macro_dom"/>
</dbReference>
<dbReference type="PROSITE" id="PS51154">
    <property type="entry name" value="MACRO"/>
    <property type="match status" value="1"/>
</dbReference>
<dbReference type="SUPFAM" id="SSF52949">
    <property type="entry name" value="Macro domain-like"/>
    <property type="match status" value="1"/>
</dbReference>
<dbReference type="PANTHER" id="PTHR14453">
    <property type="entry name" value="PARP/ZINC FINGER CCCH TYPE DOMAIN CONTAINING PROTEIN"/>
    <property type="match status" value="1"/>
</dbReference>
<proteinExistence type="predicted"/>
<evidence type="ECO:0000256" key="5">
    <source>
        <dbReference type="ARBA" id="ARBA00023242"/>
    </source>
</evidence>
<feature type="compositionally biased region" description="Polar residues" evidence="6">
    <location>
        <begin position="217"/>
        <end position="232"/>
    </location>
</feature>
<sequence length="311" mass="34243">MSTIEVKLLRGDITGVKADVCVSTVFGTKNMTRGPLSAHILKSCGQHIQDALWKVNDGQDLEHGQVVMVDEQAKHFKMFLFTCLYSWREGNDESLQECVWKCLMLAAEQGFTSVVFPALGMGGLRYPPKKVAAALINGVATYSALSKGDENMVEMVYITLIDEQMPVIEAFLQICLNEDTMEREEDVLVSVGDEGVYADSSSQDNIPPGRSPPGNAPSGQSSPQGKTPGTKMSSFVNTVMANGLLMLNLFGGRSNQLQYSKSKGNLHFKIRPAVNKKRIGVGAEIYIDVSFFTDFIPKALERFLELFRKKV</sequence>
<dbReference type="InterPro" id="IPR052056">
    <property type="entry name" value="Mono-ARTD/PARP"/>
</dbReference>
<keyword evidence="4" id="KW-0520">NAD</keyword>
<evidence type="ECO:0000259" key="7">
    <source>
        <dbReference type="PROSITE" id="PS51154"/>
    </source>
</evidence>
<gene>
    <name evidence="9" type="primary">LOC101863771</name>
</gene>
<dbReference type="Gene3D" id="3.40.220.10">
    <property type="entry name" value="Leucine Aminopeptidase, subunit E, domain 1"/>
    <property type="match status" value="1"/>
</dbReference>
<dbReference type="GeneID" id="101863771"/>
<evidence type="ECO:0000256" key="4">
    <source>
        <dbReference type="ARBA" id="ARBA00023027"/>
    </source>
</evidence>
<evidence type="ECO:0000313" key="9">
    <source>
        <dbReference type="RefSeq" id="XP_005107167.2"/>
    </source>
</evidence>
<dbReference type="Proteomes" id="UP000694888">
    <property type="component" value="Unplaced"/>
</dbReference>
<dbReference type="Pfam" id="PF01661">
    <property type="entry name" value="Macro"/>
    <property type="match status" value="1"/>
</dbReference>
<evidence type="ECO:0000313" key="8">
    <source>
        <dbReference type="Proteomes" id="UP000694888"/>
    </source>
</evidence>
<keyword evidence="8" id="KW-1185">Reference proteome</keyword>
<dbReference type="InterPro" id="IPR043472">
    <property type="entry name" value="Macro_dom-like"/>
</dbReference>
<evidence type="ECO:0000256" key="1">
    <source>
        <dbReference type="ARBA" id="ARBA00004123"/>
    </source>
</evidence>
<accession>A0ABM0K2G3</accession>
<comment type="subcellular location">
    <subcellularLocation>
        <location evidence="1">Nucleus</location>
    </subcellularLocation>
</comment>
<keyword evidence="2" id="KW-0328">Glycosyltransferase</keyword>
<reference evidence="9" key="1">
    <citation type="submission" date="2025-08" db="UniProtKB">
        <authorList>
            <consortium name="RefSeq"/>
        </authorList>
    </citation>
    <scope>IDENTIFICATION</scope>
</reference>
<dbReference type="PANTHER" id="PTHR14453:SF67">
    <property type="entry name" value="POLY [ADP-RIBOSE] POLYMERASE"/>
    <property type="match status" value="1"/>
</dbReference>
<organism evidence="8 9">
    <name type="scientific">Aplysia californica</name>
    <name type="common">California sea hare</name>
    <dbReference type="NCBI Taxonomy" id="6500"/>
    <lineage>
        <taxon>Eukaryota</taxon>
        <taxon>Metazoa</taxon>
        <taxon>Spiralia</taxon>
        <taxon>Lophotrochozoa</taxon>
        <taxon>Mollusca</taxon>
        <taxon>Gastropoda</taxon>
        <taxon>Heterobranchia</taxon>
        <taxon>Euthyneura</taxon>
        <taxon>Tectipleura</taxon>
        <taxon>Aplysiida</taxon>
        <taxon>Aplysioidea</taxon>
        <taxon>Aplysiidae</taxon>
        <taxon>Aplysia</taxon>
    </lineage>
</organism>
<name>A0ABM0K2G3_APLCA</name>
<keyword evidence="5" id="KW-0539">Nucleus</keyword>